<comment type="caution">
    <text evidence="1">The sequence shown here is derived from an EMBL/GenBank/DDBJ whole genome shotgun (WGS) entry which is preliminary data.</text>
</comment>
<keyword evidence="2" id="KW-1185">Reference proteome</keyword>
<protein>
    <submittedName>
        <fullName evidence="1">Uncharacterized protein</fullName>
    </submittedName>
</protein>
<organism evidence="1 2">
    <name type="scientific">Enterovibrio gelatinilyticus</name>
    <dbReference type="NCBI Taxonomy" id="2899819"/>
    <lineage>
        <taxon>Bacteria</taxon>
        <taxon>Pseudomonadati</taxon>
        <taxon>Pseudomonadota</taxon>
        <taxon>Gammaproteobacteria</taxon>
        <taxon>Vibrionales</taxon>
        <taxon>Vibrionaceae</taxon>
        <taxon>Enterovibrio</taxon>
    </lineage>
</organism>
<dbReference type="Proteomes" id="UP001149400">
    <property type="component" value="Unassembled WGS sequence"/>
</dbReference>
<sequence length="78" mass="8784">MVTLQFLQSEDVVTYIDVNSATYDEELNQLQAQGFKLSGEPITAKEISDCMSKHKSRHEDKMREYAALSVVLAIFGIT</sequence>
<gene>
    <name evidence="1" type="ORF">LRP50_24130</name>
</gene>
<reference evidence="1" key="1">
    <citation type="submission" date="2021-12" db="EMBL/GenBank/DDBJ databases">
        <title>Enterovibrio ZSDZ35 sp. nov. and Enterovibrio ZSDZ42 sp. nov., isolated from coastal seawater in Qingdao.</title>
        <authorList>
            <person name="Zhang P."/>
        </authorList>
    </citation>
    <scope>NUCLEOTIDE SEQUENCE</scope>
    <source>
        <strain evidence="1">ZSDZ42</strain>
    </source>
</reference>
<proteinExistence type="predicted"/>
<dbReference type="EMBL" id="JAJUBC010000045">
    <property type="protein sequence ID" value="MDD1796215.1"/>
    <property type="molecule type" value="Genomic_DNA"/>
</dbReference>
<evidence type="ECO:0000313" key="1">
    <source>
        <dbReference type="EMBL" id="MDD1796215.1"/>
    </source>
</evidence>
<evidence type="ECO:0000313" key="2">
    <source>
        <dbReference type="Proteomes" id="UP001149400"/>
    </source>
</evidence>
<dbReference type="RefSeq" id="WP_274166972.1">
    <property type="nucleotide sequence ID" value="NZ_JAJUBC010000045.1"/>
</dbReference>
<accession>A0ABT5R7N7</accession>
<name>A0ABT5R7N7_9GAMM</name>